<gene>
    <name evidence="1" type="ORF">RSO01_20280</name>
</gene>
<name>A0A512N7A5_9HYPH</name>
<accession>A0A512N7A5</accession>
<protein>
    <submittedName>
        <fullName evidence="1">Uncharacterized protein</fullName>
    </submittedName>
</protein>
<reference evidence="1 2" key="1">
    <citation type="submission" date="2019-07" db="EMBL/GenBank/DDBJ databases">
        <title>Whole genome shotgun sequence of Reyranella soli NBRC 108950.</title>
        <authorList>
            <person name="Hosoyama A."/>
            <person name="Uohara A."/>
            <person name="Ohji S."/>
            <person name="Ichikawa N."/>
        </authorList>
    </citation>
    <scope>NUCLEOTIDE SEQUENCE [LARGE SCALE GENOMIC DNA]</scope>
    <source>
        <strain evidence="1 2">NBRC 108950</strain>
    </source>
</reference>
<evidence type="ECO:0000313" key="1">
    <source>
        <dbReference type="EMBL" id="GEP54862.1"/>
    </source>
</evidence>
<evidence type="ECO:0000313" key="2">
    <source>
        <dbReference type="Proteomes" id="UP000321058"/>
    </source>
</evidence>
<organism evidence="1 2">
    <name type="scientific">Reyranella soli</name>
    <dbReference type="NCBI Taxonomy" id="1230389"/>
    <lineage>
        <taxon>Bacteria</taxon>
        <taxon>Pseudomonadati</taxon>
        <taxon>Pseudomonadota</taxon>
        <taxon>Alphaproteobacteria</taxon>
        <taxon>Hyphomicrobiales</taxon>
        <taxon>Reyranellaceae</taxon>
        <taxon>Reyranella</taxon>
    </lineage>
</organism>
<comment type="caution">
    <text evidence="1">The sequence shown here is derived from an EMBL/GenBank/DDBJ whole genome shotgun (WGS) entry which is preliminary data.</text>
</comment>
<dbReference type="Proteomes" id="UP000321058">
    <property type="component" value="Unassembled WGS sequence"/>
</dbReference>
<proteinExistence type="predicted"/>
<dbReference type="EMBL" id="BKAJ01000032">
    <property type="protein sequence ID" value="GEP54862.1"/>
    <property type="molecule type" value="Genomic_DNA"/>
</dbReference>
<sequence length="71" mass="7667">MRMPTDVPALSLGEEPSNGKSIGFALVWRRFEISDLPATLGHGDGLAGALMRCTIKPREGSRMPAIREDDA</sequence>
<keyword evidence="2" id="KW-1185">Reference proteome</keyword>
<dbReference type="AlphaFoldDB" id="A0A512N7A5"/>